<dbReference type="VEuPathDB" id="VectorBase:ASTEI20_035207"/>
<evidence type="ECO:0000313" key="29">
    <source>
        <dbReference type="Proteomes" id="UP000076408"/>
    </source>
</evidence>
<dbReference type="InterPro" id="IPR034016">
    <property type="entry name" value="M1_APN-typ"/>
</dbReference>
<dbReference type="STRING" id="30069.A0A182YJV3"/>
<dbReference type="GO" id="GO:0042277">
    <property type="term" value="F:peptide binding"/>
    <property type="evidence" value="ECO:0007669"/>
    <property type="project" value="TreeGrafter"/>
</dbReference>
<dbReference type="OMA" id="HEIMSTW"/>
<dbReference type="Gene3D" id="2.60.40.1910">
    <property type="match status" value="3"/>
</dbReference>
<comment type="catalytic activity">
    <reaction evidence="1">
        <text>Release of an N-terminal amino acid, Xaa-|-Yaa- from a peptide, amide or arylamide. Xaa is preferably Ala, but may be most amino acids including Pro (slow action). When a terminal hydrophobic residue is followed by a prolyl residue, the two may be released as an intact Xaa-Pro dipeptide.</text>
        <dbReference type="EC" id="3.4.11.2"/>
    </reaction>
</comment>
<feature type="binding site" evidence="23">
    <location>
        <position position="2267"/>
    </location>
    <ligand>
        <name>Zn(2+)</name>
        <dbReference type="ChEBI" id="CHEBI:29105"/>
        <note>catalytic</note>
    </ligand>
</feature>
<evidence type="ECO:0000256" key="12">
    <source>
        <dbReference type="ARBA" id="ARBA00022729"/>
    </source>
</evidence>
<dbReference type="InterPro" id="IPR050344">
    <property type="entry name" value="Peptidase_M1_aminopeptidases"/>
</dbReference>
<evidence type="ECO:0000256" key="8">
    <source>
        <dbReference type="ARBA" id="ARBA00022622"/>
    </source>
</evidence>
<keyword evidence="15" id="KW-0735">Signal-anchor</keyword>
<keyword evidence="16" id="KW-1133">Transmembrane helix</keyword>
<dbReference type="InterPro" id="IPR027268">
    <property type="entry name" value="Peptidase_M4/M1_CTD_sf"/>
</dbReference>
<dbReference type="VEuPathDB" id="VectorBase:ASTEI20_036223"/>
<dbReference type="VEuPathDB" id="VectorBase:ASTEI08739"/>
<dbReference type="FunFam" id="1.25.50.20:FF:000001">
    <property type="entry name" value="Aminopeptidase"/>
    <property type="match status" value="3"/>
</dbReference>
<dbReference type="PRINTS" id="PR00756">
    <property type="entry name" value="ALADIPTASE"/>
</dbReference>
<evidence type="ECO:0000256" key="20">
    <source>
        <dbReference type="ARBA" id="ARBA00023180"/>
    </source>
</evidence>
<reference evidence="28" key="2">
    <citation type="submission" date="2020-05" db="UniProtKB">
        <authorList>
            <consortium name="EnsemblMetazoa"/>
        </authorList>
    </citation>
    <scope>IDENTIFICATION</scope>
    <source>
        <strain evidence="28">Indian</strain>
    </source>
</reference>
<keyword evidence="20" id="KW-0325">Glycoprotein</keyword>
<dbReference type="GO" id="GO:0005737">
    <property type="term" value="C:cytoplasm"/>
    <property type="evidence" value="ECO:0007669"/>
    <property type="project" value="TreeGrafter"/>
</dbReference>
<evidence type="ECO:0000256" key="1">
    <source>
        <dbReference type="ARBA" id="ARBA00000098"/>
    </source>
</evidence>
<accession>A0A182YJV3</accession>
<evidence type="ECO:0000256" key="21">
    <source>
        <dbReference type="ARBA" id="ARBA00023288"/>
    </source>
</evidence>
<evidence type="ECO:0000313" key="28">
    <source>
        <dbReference type="EnsemblMetazoa" id="ASTEI08739-PA"/>
    </source>
</evidence>
<dbReference type="GO" id="GO:0006508">
    <property type="term" value="P:proteolysis"/>
    <property type="evidence" value="ECO:0007669"/>
    <property type="project" value="UniProtKB-KW"/>
</dbReference>
<dbReference type="PANTHER" id="PTHR11533">
    <property type="entry name" value="PROTEASE M1 ZINC METALLOPROTEASE"/>
    <property type="match status" value="1"/>
</dbReference>
<keyword evidence="11 23" id="KW-0479">Metal-binding</keyword>
<feature type="binding site" evidence="23">
    <location>
        <position position="2290"/>
    </location>
    <ligand>
        <name>Zn(2+)</name>
        <dbReference type="ChEBI" id="CHEBI:29105"/>
        <note>catalytic</note>
    </ligand>
</feature>
<feature type="domain" description="ERAP1-like C-terminal" evidence="26">
    <location>
        <begin position="2503"/>
        <end position="2810"/>
    </location>
</feature>
<dbReference type="GO" id="GO:0005615">
    <property type="term" value="C:extracellular space"/>
    <property type="evidence" value="ECO:0007669"/>
    <property type="project" value="TreeGrafter"/>
</dbReference>
<name>A0A182YJV3_ANOST</name>
<keyword evidence="18" id="KW-0472">Membrane</keyword>
<dbReference type="VEuPathDB" id="VectorBase:ASTEI20_037451"/>
<dbReference type="GO" id="GO:0098552">
    <property type="term" value="C:side of membrane"/>
    <property type="evidence" value="ECO:0007669"/>
    <property type="project" value="UniProtKB-KW"/>
</dbReference>
<evidence type="ECO:0000256" key="24">
    <source>
        <dbReference type="PIRSR" id="PIRSR634016-4"/>
    </source>
</evidence>
<keyword evidence="14 23" id="KW-0862">Zinc</keyword>
<dbReference type="GO" id="GO:0008270">
    <property type="term" value="F:zinc ion binding"/>
    <property type="evidence" value="ECO:0007669"/>
    <property type="project" value="InterPro"/>
</dbReference>
<protein>
    <recommendedName>
        <fullName evidence="6">Aminopeptidase N</fullName>
        <ecNumber evidence="5">3.4.11.2</ecNumber>
    </recommendedName>
</protein>
<evidence type="ECO:0000256" key="17">
    <source>
        <dbReference type="ARBA" id="ARBA00023049"/>
    </source>
</evidence>
<dbReference type="Gene3D" id="2.60.40.1730">
    <property type="entry name" value="tricorn interacting facor f3 domain"/>
    <property type="match status" value="3"/>
</dbReference>
<dbReference type="InterPro" id="IPR042097">
    <property type="entry name" value="Aminopeptidase_N-like_N_sf"/>
</dbReference>
<keyword evidence="29" id="KW-1185">Reference proteome</keyword>
<dbReference type="SUPFAM" id="SSF63737">
    <property type="entry name" value="Leukotriene A4 hydrolase N-terminal domain"/>
    <property type="match status" value="3"/>
</dbReference>
<dbReference type="VEuPathDB" id="VectorBase:ASTE009844"/>
<evidence type="ECO:0000256" key="9">
    <source>
        <dbReference type="ARBA" id="ARBA00022670"/>
    </source>
</evidence>
<evidence type="ECO:0000256" key="16">
    <source>
        <dbReference type="ARBA" id="ARBA00022989"/>
    </source>
</evidence>
<keyword evidence="19" id="KW-1015">Disulfide bond</keyword>
<feature type="binding site" evidence="23">
    <location>
        <position position="2271"/>
    </location>
    <ligand>
        <name>Zn(2+)</name>
        <dbReference type="ChEBI" id="CHEBI:29105"/>
        <note>catalytic</note>
    </ligand>
</feature>
<feature type="site" description="Transition state stabilizer" evidence="24">
    <location>
        <position position="2353"/>
    </location>
</feature>
<feature type="domain" description="Peptidase M1 membrane alanine aminopeptidase" evidence="25">
    <location>
        <begin position="1245"/>
        <end position="1472"/>
    </location>
</feature>
<evidence type="ECO:0000256" key="6">
    <source>
        <dbReference type="ARBA" id="ARBA00015611"/>
    </source>
</evidence>
<evidence type="ECO:0000256" key="13">
    <source>
        <dbReference type="ARBA" id="ARBA00022801"/>
    </source>
</evidence>
<dbReference type="Pfam" id="PF11838">
    <property type="entry name" value="ERAP1_C"/>
    <property type="match status" value="3"/>
</dbReference>
<keyword evidence="21" id="KW-0449">Lipoprotein</keyword>
<reference evidence="29" key="1">
    <citation type="journal article" date="2014" name="Genome Biol.">
        <title>Genome analysis of a major urban malaria vector mosquito, Anopheles stephensi.</title>
        <authorList>
            <person name="Jiang X."/>
            <person name="Peery A."/>
            <person name="Hall A.B."/>
            <person name="Sharma A."/>
            <person name="Chen X.G."/>
            <person name="Waterhouse R.M."/>
            <person name="Komissarov A."/>
            <person name="Riehle M.M."/>
            <person name="Shouche Y."/>
            <person name="Sharakhova M.V."/>
            <person name="Lawson D."/>
            <person name="Pakpour N."/>
            <person name="Arensburger P."/>
            <person name="Davidson V.L."/>
            <person name="Eiglmeier K."/>
            <person name="Emrich S."/>
            <person name="George P."/>
            <person name="Kennedy R.C."/>
            <person name="Mane S.P."/>
            <person name="Maslen G."/>
            <person name="Oringanje C."/>
            <person name="Qi Y."/>
            <person name="Settlage R."/>
            <person name="Tojo M."/>
            <person name="Tubio J.M."/>
            <person name="Unger M.F."/>
            <person name="Wang B."/>
            <person name="Vernick K.D."/>
            <person name="Ribeiro J.M."/>
            <person name="James A.A."/>
            <person name="Michel K."/>
            <person name="Riehle M.A."/>
            <person name="Luckhart S."/>
            <person name="Sharakhov I.V."/>
            <person name="Tu Z."/>
        </authorList>
    </citation>
    <scope>NUCLEOTIDE SEQUENCE [LARGE SCALE GENOMIC DNA]</scope>
    <source>
        <strain evidence="29">Indian</strain>
    </source>
</reference>
<dbReference type="SUPFAM" id="SSF55486">
    <property type="entry name" value="Metalloproteases ('zincins'), catalytic domain"/>
    <property type="match status" value="3"/>
</dbReference>
<evidence type="ECO:0000256" key="5">
    <source>
        <dbReference type="ARBA" id="ARBA00012564"/>
    </source>
</evidence>
<evidence type="ECO:0000259" key="27">
    <source>
        <dbReference type="Pfam" id="PF17900"/>
    </source>
</evidence>
<keyword evidence="7" id="KW-1003">Cell membrane</keyword>
<evidence type="ECO:0000256" key="4">
    <source>
        <dbReference type="ARBA" id="ARBA00010136"/>
    </source>
</evidence>
<keyword evidence="17" id="KW-0482">Metalloprotease</keyword>
<evidence type="ECO:0000256" key="18">
    <source>
        <dbReference type="ARBA" id="ARBA00023136"/>
    </source>
</evidence>
<keyword evidence="8" id="KW-0336">GPI-anchor</keyword>
<dbReference type="EnsemblMetazoa" id="ASTEI08739-RA">
    <property type="protein sequence ID" value="ASTEI08739-PA"/>
    <property type="gene ID" value="ASTEI08739"/>
</dbReference>
<feature type="domain" description="Aminopeptidase N-like N-terminal" evidence="27">
    <location>
        <begin position="1968"/>
        <end position="2163"/>
    </location>
</feature>
<dbReference type="EC" id="3.4.11.2" evidence="5"/>
<keyword evidence="9" id="KW-0645">Protease</keyword>
<sequence>MVKWWSTGRRRSGINPLVVLAVALACLAEHARVFAVSPLPDERDFVRASGWDVVAPIVPARDVDGTYFLPNTSIPTHYAISLRTDIHNDVRTFSATTQIHLTVLQETETLVMHVQELEIKEVSLHRVSLTGPILVDKPTFKVDIVKEHVTFRTFATFLPGGYILTVTYSGSMRNYQSGYLVSRYRDADNQWRSVGTTHFQATLARRVFPCYDEPALKATFELKITHHRTYRAIANMPLNGTEIDPTDREYVTSSFERTPPMSTYLLAFAVTDFVTVGTSAHSVVVRENAKGDAAYAASVGATILERLGTYLELPYYEQMPKMTSIAVPDRGTGAMENWGLVTYGEPSLLYNPTVNTYRNRKRVTTVIAHEYAHQWFGDLVSPSWWDYIWLSEGFATLYEFYATRLAEPGDEYWELFNGEVVQRAFLQDANEQIRPMNWNTATQSEVSALFDIIAYQKSGSVLNMFRNVLGETAWRAGLTQYLTDRGYDAATEENLALHLQTAVAGQDILPPTANVRDLLASWTDAPGFPVLNVRRLYRNGSMILSQERFLEQSVLPTAHVWHIPYNYAYESLATFYDLTTTGWLSARAAKIETSVPDDEWVVFNKQQTGYYRVNYDRRNWELLTEALMDNRNAIHRLNRAQLIDDAFNLARADLLDMAVVLRLMRYLRTERDYAPWLAADKVLTYLYDKLRATEHEHALLVYVDELISEVYATVSVDTVAPGETTLYKYLRQLITGWACRIGYRDCLDRSREALRKEFAPAEQEPSVPVHPDVRAVVYCYGLQEDTNNEFQLMFQRLMASRNQAERTDLIDALGCSQNANNIRTLLGTILFSATPDSNFVYLSDERNQLFRAIYSGGRTPTMALMDVLQDAVSASQIMAIVGEGTINNAVMNIAQRTNGPVEMERLETMLAAMETILSPATLNAARDVAMARPQWFTTAEGLIVGEFLESYSCLAPDEMVFHLGKNVSLLLLVVSSSTLAVFGQRPAAHRDWSDREFAPVQDTVSPRDELIDQSYRLPTDTVPTHYTIRLHTDLHTGSRAFSGIVDIELDVVVPTDAIVLHNRGLTIASAALYAKEEEGLLVEFGFPHYELDERTEQLAFHPGQILPVGRYVLTVEYSGSLQTSSNSGFFLKSYVNDDGERRYVGTTQFESTNARMAYPCYDEPLLKAGHTLWITHSGEYNAVSNMPVEEIVPSEEHEGYVTTKFGPTPKMSTYLLAFGVSDFVSIEDGQQQVYARPNAIDEAEFALEAGVKVLDALNEYTDVSYYDYMPKLTQMAIPDRGGGAMENWGLVKYGEPALLFNPARNTYRARKAIAVVIAHELAHQWFGDLVGPHWWSYIWLNEGFANLFGYIAADLAYPEERYWDLYALENVQNAFGPDASDSIRPMTQDATTPSAIAGLFDSIAYDKSGSVLNMFRTVLGDGNFRAGLKVYFQNRQLDGAVADDLYAGLQAAIDGTDVLPEGYTVKQLMDSWTTEPGYPVLNVRRNYDDGSVILSQERFYSDKRSPNANVWYIPYSYSTASNPDFDNLAHFRWLSTKAERVETGVAADEYIVFNKQQTGYYRVNYDAHNWLLIAKALQEDTDSIHRLNRAQLINDAFNLARAERHDMKLALDLLRYLPNEREYVPWAAANGVLNYFYNKLRGTASYHDFIVYVDALLGPVFESFGDITTVPEDEALLDKYLKQLVSTWACRIGYTECLRQTADALHTAVETNTPVHPDVSYVVYCYGLKGATDEEYRWLFDQMISSGNEAERSVLIDTLGCAQDQSQLISLLTVAIGSNSELNSLLSGERSRIVSSIYSAGRFGVEALIAALSDPLLAQEFVDRFGQGTLNSVVSNVASRTNNDGELEQLEQFLAALGDLVSPATAEAAVRTVKTNAAWFETYEGVLSTTMVPPRRLLFTLGCCLLLAATPTLAGRPAWKWLAEPSDITLPFEPEELSDVLSSASGPNRRAVEQTLDESYRLPNSTSPVHYHLSLRTAIHQNNRQFSGTVLIQIEVHEPTTTVTLLNRALTVQRAFLHEVATGGVAGPQIEQVAHATDTRTEHLTLTMSQLLPAGSQYYLRIEFEGTLQNNNNMGFFASSYLDNSQTRRYLASSKFEPTHARSAFPCYDEPLLKATFELELTHSKDYSAVANMPAAGAPVPVSDNADYVTSRFEKSPKMSTYLLAFAVSDFSIRTADRQTVYARPNVFDETAFPLEAGNRILDALSDYMDISYYDYMPKMTQIAIPDRGTGAMENWGLVAYGEPVLLFNPAINSYRNKKSVTTIIAHEYAHQWFGNLVSPHWWEYIWLNEGFATLYEYYAAQLAYPEGNYWDLFTVEVIQNAFSADASETIRPMNWNAASPSEIAALFDTVAYDKSGSVLNMFRTALGDDVWRYGLKTYMSARQLDGATAEHLYSGLQEALAANAPSLLPAGVTVRQLMDTWTSEPGFPVLNVYRTYGDDKLEAILSQERFLSNKKLPNTHVYLVPYDFTTGSQPNFNPTPEGYAWLSSKAQKISINAPNDQWVIFNRQQNGYYRVNYDAHNWDLLIAALHANPTQIHHRNRAQLVNDAYNLARADQLDISVPLRLMEYLRKETEYAPWTAAGSALTFFNNKLRGTDHYDHFLVYANRILLDIYPTLAVDSVAADETLLHQYLKQFITTWACRIGHGDCLTKMKQALTAAHQASAPVHPDIATAVYCNGLASGSDEEFVWVYEQFKNSRSQAQRTVLIDALACSRNPAQLSALLTVALGTGSDFDAMLASERTRIVSAVYGASREGVDAVIDFLMVSPAQVTEFVQRLGQSALNSAVSNIASRTNNQQELDRLNALLNSLGSMVPESVATSARNTVQNNFNWFTSLEGLVAVEYFQKVATTPQEL</sequence>
<dbReference type="FunFam" id="2.60.40.1730:FF:000012">
    <property type="entry name" value="Aminopeptidase N"/>
    <property type="match status" value="1"/>
</dbReference>
<dbReference type="Proteomes" id="UP000076408">
    <property type="component" value="Unassembled WGS sequence"/>
</dbReference>
<organism evidence="28 29">
    <name type="scientific">Anopheles stephensi</name>
    <name type="common">Indo-Pakistan malaria mosquito</name>
    <dbReference type="NCBI Taxonomy" id="30069"/>
    <lineage>
        <taxon>Eukaryota</taxon>
        <taxon>Metazoa</taxon>
        <taxon>Ecdysozoa</taxon>
        <taxon>Arthropoda</taxon>
        <taxon>Hexapoda</taxon>
        <taxon>Insecta</taxon>
        <taxon>Pterygota</taxon>
        <taxon>Neoptera</taxon>
        <taxon>Endopterygota</taxon>
        <taxon>Diptera</taxon>
        <taxon>Nematocera</taxon>
        <taxon>Culicoidea</taxon>
        <taxon>Culicidae</taxon>
        <taxon>Anophelinae</taxon>
        <taxon>Anopheles</taxon>
    </lineage>
</organism>
<feature type="domain" description="Peptidase M1 membrane alanine aminopeptidase" evidence="25">
    <location>
        <begin position="2194"/>
        <end position="2422"/>
    </location>
</feature>
<dbReference type="InterPro" id="IPR024571">
    <property type="entry name" value="ERAP1-like_C_dom"/>
</dbReference>
<dbReference type="Pfam" id="PF01433">
    <property type="entry name" value="Peptidase_M1"/>
    <property type="match status" value="3"/>
</dbReference>
<feature type="domain" description="ERAP1-like C-terminal" evidence="26">
    <location>
        <begin position="600"/>
        <end position="916"/>
    </location>
</feature>
<evidence type="ECO:0000256" key="3">
    <source>
        <dbReference type="ARBA" id="ARBA00004609"/>
    </source>
</evidence>
<keyword evidence="10" id="KW-0812">Transmembrane</keyword>
<keyword evidence="13" id="KW-0378">Hydrolase</keyword>
<comment type="subcellular location">
    <subcellularLocation>
        <location evidence="3">Cell membrane</location>
        <topology evidence="3">Lipid-anchor</topology>
        <topology evidence="3">GPI-anchor</topology>
    </subcellularLocation>
    <subcellularLocation>
        <location evidence="2">Membrane</location>
        <topology evidence="2">Single-pass type II membrane protein</topology>
    </subcellularLocation>
</comment>
<evidence type="ECO:0000259" key="25">
    <source>
        <dbReference type="Pfam" id="PF01433"/>
    </source>
</evidence>
<dbReference type="VEuPathDB" id="VectorBase:ASTE011129"/>
<dbReference type="GO" id="GO:0016285">
    <property type="term" value="F:alanyl aminopeptidase activity"/>
    <property type="evidence" value="ECO:0007669"/>
    <property type="project" value="UniProtKB-EC"/>
</dbReference>
<evidence type="ECO:0000256" key="14">
    <source>
        <dbReference type="ARBA" id="ARBA00022833"/>
    </source>
</evidence>
<comment type="cofactor">
    <cofactor evidence="23">
        <name>Zn(2+)</name>
        <dbReference type="ChEBI" id="CHEBI:29105"/>
    </cofactor>
    <text evidence="23">Binds 1 zinc ion per subunit.</text>
</comment>
<feature type="domain" description="ERAP1-like C-terminal" evidence="26">
    <location>
        <begin position="1551"/>
        <end position="1859"/>
    </location>
</feature>
<evidence type="ECO:0000256" key="15">
    <source>
        <dbReference type="ARBA" id="ARBA00022968"/>
    </source>
</evidence>
<dbReference type="PANTHER" id="PTHR11533:SF290">
    <property type="entry name" value="AMINOPEPTIDASE"/>
    <property type="match status" value="1"/>
</dbReference>
<dbReference type="CDD" id="cd09601">
    <property type="entry name" value="M1_APN-Q_like"/>
    <property type="match status" value="3"/>
</dbReference>
<evidence type="ECO:0000256" key="11">
    <source>
        <dbReference type="ARBA" id="ARBA00022723"/>
    </source>
</evidence>
<dbReference type="Pfam" id="PF17900">
    <property type="entry name" value="Peptidase_M1_N"/>
    <property type="match status" value="3"/>
</dbReference>
<dbReference type="InterPro" id="IPR045357">
    <property type="entry name" value="Aminopeptidase_N-like_N"/>
</dbReference>
<feature type="domain" description="Aminopeptidase N-like N-terminal" evidence="27">
    <location>
        <begin position="75"/>
        <end position="265"/>
    </location>
</feature>
<evidence type="ECO:0000256" key="23">
    <source>
        <dbReference type="PIRSR" id="PIRSR634016-3"/>
    </source>
</evidence>
<evidence type="ECO:0000259" key="26">
    <source>
        <dbReference type="Pfam" id="PF11838"/>
    </source>
</evidence>
<dbReference type="InterPro" id="IPR001930">
    <property type="entry name" value="Peptidase_M1"/>
</dbReference>
<dbReference type="GO" id="GO:0043171">
    <property type="term" value="P:peptide catabolic process"/>
    <property type="evidence" value="ECO:0007669"/>
    <property type="project" value="TreeGrafter"/>
</dbReference>
<dbReference type="GO" id="GO:0070006">
    <property type="term" value="F:metalloaminopeptidase activity"/>
    <property type="evidence" value="ECO:0007669"/>
    <property type="project" value="TreeGrafter"/>
</dbReference>
<feature type="active site" description="Proton acceptor" evidence="22">
    <location>
        <position position="2268"/>
    </location>
</feature>
<evidence type="ECO:0000256" key="19">
    <source>
        <dbReference type="ARBA" id="ARBA00023157"/>
    </source>
</evidence>
<proteinExistence type="inferred from homology"/>
<evidence type="ECO:0000256" key="7">
    <source>
        <dbReference type="ARBA" id="ARBA00022475"/>
    </source>
</evidence>
<feature type="domain" description="Aminopeptidase N-like N-terminal" evidence="27">
    <location>
        <begin position="1022"/>
        <end position="1215"/>
    </location>
</feature>
<evidence type="ECO:0000256" key="10">
    <source>
        <dbReference type="ARBA" id="ARBA00022692"/>
    </source>
</evidence>
<keyword evidence="12" id="KW-0732">Signal</keyword>
<evidence type="ECO:0000256" key="22">
    <source>
        <dbReference type="PIRSR" id="PIRSR634016-1"/>
    </source>
</evidence>
<feature type="domain" description="Peptidase M1 membrane alanine aminopeptidase" evidence="25">
    <location>
        <begin position="295"/>
        <end position="522"/>
    </location>
</feature>
<dbReference type="FunFam" id="1.10.390.10:FF:000019">
    <property type="entry name" value="Aminopeptidase"/>
    <property type="match status" value="3"/>
</dbReference>
<dbReference type="PROSITE" id="PS51257">
    <property type="entry name" value="PROKAR_LIPOPROTEIN"/>
    <property type="match status" value="1"/>
</dbReference>
<dbReference type="GO" id="GO:0005886">
    <property type="term" value="C:plasma membrane"/>
    <property type="evidence" value="ECO:0007669"/>
    <property type="project" value="UniProtKB-SubCell"/>
</dbReference>
<dbReference type="FunFam" id="2.60.40.1910:FF:000008">
    <property type="entry name" value="Aminopeptidase"/>
    <property type="match status" value="3"/>
</dbReference>
<dbReference type="Gene3D" id="1.25.50.20">
    <property type="match status" value="3"/>
</dbReference>
<dbReference type="InterPro" id="IPR014782">
    <property type="entry name" value="Peptidase_M1_dom"/>
</dbReference>
<comment type="similarity">
    <text evidence="4">Belongs to the peptidase M1 family.</text>
</comment>
<evidence type="ECO:0000256" key="2">
    <source>
        <dbReference type="ARBA" id="ARBA00004606"/>
    </source>
</evidence>
<dbReference type="Gene3D" id="1.10.390.10">
    <property type="entry name" value="Neutral Protease Domain 2"/>
    <property type="match status" value="3"/>
</dbReference>